<dbReference type="Gene3D" id="3.60.21.10">
    <property type="match status" value="1"/>
</dbReference>
<dbReference type="EMBL" id="JAOAOG010000140">
    <property type="protein sequence ID" value="KAJ6245862.1"/>
    <property type="molecule type" value="Genomic_DNA"/>
</dbReference>
<dbReference type="SMART" id="SM00156">
    <property type="entry name" value="PP2Ac"/>
    <property type="match status" value="1"/>
</dbReference>
<sequence>MDYNKLLSNLDKKNKLPKENKVIEILERVQEILFQENTILYLDSKINVVGDTHGQFFDVLEILSSFPQEKYLFMGDYVDRGGWSVHLILYLFLLKLKNHESRDVSKENQQNSFYMKCLEEYDSPYVWRQFMVVFDYLPLCATIDNKFFCVHAGLSPEVTTLSQINWLDRFQEPGIKGAISDLVWSDPSNETTEFMVSIRGSGFLFGKNPTERFLHKNNLDVIFRSHFTEPEGHKWWFKNESKKKSYEGLLCTIWTAPNYNYKVKNKGHYLKIKENDQQLDRWIIVEKSKRDPFHKNQY</sequence>
<evidence type="ECO:0000256" key="4">
    <source>
        <dbReference type="ARBA" id="ARBA00023211"/>
    </source>
</evidence>
<reference evidence="6" key="1">
    <citation type="submission" date="2022-08" db="EMBL/GenBank/DDBJ databases">
        <title>Novel sulfate-reducing endosymbionts in the free-living metamonad Anaeramoeba.</title>
        <authorList>
            <person name="Jerlstrom-Hultqvist J."/>
            <person name="Cepicka I."/>
            <person name="Gallot-Lavallee L."/>
            <person name="Salas-Leiva D."/>
            <person name="Curtis B.A."/>
            <person name="Zahonova K."/>
            <person name="Pipaliya S."/>
            <person name="Dacks J."/>
            <person name="Roger A.J."/>
        </authorList>
    </citation>
    <scope>NUCLEOTIDE SEQUENCE</scope>
    <source>
        <strain evidence="6">Schooner1</strain>
    </source>
</reference>
<keyword evidence="7" id="KW-1185">Reference proteome</keyword>
<evidence type="ECO:0000256" key="2">
    <source>
        <dbReference type="ARBA" id="ARBA00022723"/>
    </source>
</evidence>
<dbReference type="InterPro" id="IPR047129">
    <property type="entry name" value="PPA2-like"/>
</dbReference>
<dbReference type="EC" id="3.1.3.16" evidence="1"/>
<dbReference type="SUPFAM" id="SSF56300">
    <property type="entry name" value="Metallo-dependent phosphatases"/>
    <property type="match status" value="1"/>
</dbReference>
<keyword evidence="2" id="KW-0479">Metal-binding</keyword>
<feature type="domain" description="Serine/threonine specific protein phosphatases" evidence="5">
    <location>
        <begin position="17"/>
        <end position="287"/>
    </location>
</feature>
<comment type="caution">
    <text evidence="6">The sequence shown here is derived from an EMBL/GenBank/DDBJ whole genome shotgun (WGS) entry which is preliminary data.</text>
</comment>
<protein>
    <recommendedName>
        <fullName evidence="1">protein-serine/threonine phosphatase</fullName>
        <ecNumber evidence="1">3.1.3.16</ecNumber>
    </recommendedName>
</protein>
<keyword evidence="4" id="KW-0464">Manganese</keyword>
<dbReference type="PANTHER" id="PTHR45619">
    <property type="entry name" value="SERINE/THREONINE-PROTEIN PHOSPHATASE PP2A-RELATED"/>
    <property type="match status" value="1"/>
</dbReference>
<dbReference type="Pfam" id="PF00149">
    <property type="entry name" value="Metallophos"/>
    <property type="match status" value="1"/>
</dbReference>
<dbReference type="InterPro" id="IPR006186">
    <property type="entry name" value="Ser/Thr-sp_prot-phosphatase"/>
</dbReference>
<name>A0ABQ8YMV1_9EUKA</name>
<evidence type="ECO:0000259" key="5">
    <source>
        <dbReference type="SMART" id="SM00156"/>
    </source>
</evidence>
<evidence type="ECO:0000313" key="6">
    <source>
        <dbReference type="EMBL" id="KAJ6245862.1"/>
    </source>
</evidence>
<proteinExistence type="predicted"/>
<gene>
    <name evidence="6" type="ORF">M0813_19620</name>
</gene>
<accession>A0ABQ8YMV1</accession>
<dbReference type="PRINTS" id="PR00114">
    <property type="entry name" value="STPHPHTASE"/>
</dbReference>
<evidence type="ECO:0000313" key="7">
    <source>
        <dbReference type="Proteomes" id="UP001150062"/>
    </source>
</evidence>
<evidence type="ECO:0000256" key="3">
    <source>
        <dbReference type="ARBA" id="ARBA00022801"/>
    </source>
</evidence>
<dbReference type="InterPro" id="IPR029052">
    <property type="entry name" value="Metallo-depent_PP-like"/>
</dbReference>
<keyword evidence="3" id="KW-0378">Hydrolase</keyword>
<evidence type="ECO:0000256" key="1">
    <source>
        <dbReference type="ARBA" id="ARBA00013081"/>
    </source>
</evidence>
<dbReference type="Proteomes" id="UP001150062">
    <property type="component" value="Unassembled WGS sequence"/>
</dbReference>
<organism evidence="6 7">
    <name type="scientific">Anaeramoeba flamelloides</name>
    <dbReference type="NCBI Taxonomy" id="1746091"/>
    <lineage>
        <taxon>Eukaryota</taxon>
        <taxon>Metamonada</taxon>
        <taxon>Anaeramoebidae</taxon>
        <taxon>Anaeramoeba</taxon>
    </lineage>
</organism>
<dbReference type="InterPro" id="IPR004843">
    <property type="entry name" value="Calcineurin-like_PHP"/>
</dbReference>